<dbReference type="InterPro" id="IPR051212">
    <property type="entry name" value="Type-I_RE_S_subunit"/>
</dbReference>
<dbReference type="PANTHER" id="PTHR43140">
    <property type="entry name" value="TYPE-1 RESTRICTION ENZYME ECOKI SPECIFICITY PROTEIN"/>
    <property type="match status" value="1"/>
</dbReference>
<evidence type="ECO:0000259" key="4">
    <source>
        <dbReference type="Pfam" id="PF01420"/>
    </source>
</evidence>
<protein>
    <recommendedName>
        <fullName evidence="4">Type I restriction modification DNA specificity domain-containing protein</fullName>
    </recommendedName>
</protein>
<organism evidence="5 6">
    <name type="scientific">Acidovorax carolinensis</name>
    <dbReference type="NCBI Taxonomy" id="553814"/>
    <lineage>
        <taxon>Bacteria</taxon>
        <taxon>Pseudomonadati</taxon>
        <taxon>Pseudomonadota</taxon>
        <taxon>Betaproteobacteria</taxon>
        <taxon>Burkholderiales</taxon>
        <taxon>Comamonadaceae</taxon>
        <taxon>Acidovorax</taxon>
    </lineage>
</organism>
<proteinExistence type="inferred from homology"/>
<dbReference type="PANTHER" id="PTHR43140:SF1">
    <property type="entry name" value="TYPE I RESTRICTION ENZYME ECOKI SPECIFICITY SUBUNIT"/>
    <property type="match status" value="1"/>
</dbReference>
<dbReference type="GO" id="GO:0009307">
    <property type="term" value="P:DNA restriction-modification system"/>
    <property type="evidence" value="ECO:0007669"/>
    <property type="project" value="UniProtKB-KW"/>
</dbReference>
<feature type="domain" description="Type I restriction modification DNA specificity" evidence="4">
    <location>
        <begin position="374"/>
        <end position="534"/>
    </location>
</feature>
<evidence type="ECO:0000256" key="2">
    <source>
        <dbReference type="ARBA" id="ARBA00022747"/>
    </source>
</evidence>
<comment type="similarity">
    <text evidence="1">Belongs to the type-I restriction system S methylase family.</text>
</comment>
<dbReference type="KEGG" id="acin:CBP34_11805"/>
<feature type="domain" description="Type I restriction modification DNA specificity" evidence="4">
    <location>
        <begin position="81"/>
        <end position="263"/>
    </location>
</feature>
<evidence type="ECO:0000313" key="5">
    <source>
        <dbReference type="EMBL" id="ART52201.1"/>
    </source>
</evidence>
<accession>A0A240U483</accession>
<name>A0A240U483_9BURK</name>
<dbReference type="InterPro" id="IPR000055">
    <property type="entry name" value="Restrct_endonuc_typeI_TRD"/>
</dbReference>
<dbReference type="Pfam" id="PF01420">
    <property type="entry name" value="Methylase_S"/>
    <property type="match status" value="2"/>
</dbReference>
<dbReference type="EMBL" id="CP021361">
    <property type="protein sequence ID" value="ART52201.1"/>
    <property type="molecule type" value="Genomic_DNA"/>
</dbReference>
<dbReference type="CDD" id="cd17262">
    <property type="entry name" value="RMtype1_S_Aco12261I-TRD2-CR2"/>
    <property type="match status" value="1"/>
</dbReference>
<keyword evidence="2" id="KW-0680">Restriction system</keyword>
<reference evidence="5 6" key="1">
    <citation type="submission" date="2017-05" db="EMBL/GenBank/DDBJ databases">
        <title>Polyphasic characterization of four soil-derived phenanthrene-degrading Acidovorax strains and proposal of Acidovorax phenanthrenivorans sp. nov.</title>
        <authorList>
            <person name="Singleton D.R."/>
            <person name="Lee J."/>
            <person name="Dickey A.N."/>
            <person name="Stroud A."/>
            <person name="Scholl E.H."/>
            <person name="Wright F.A."/>
            <person name="Aitken M.D."/>
        </authorList>
    </citation>
    <scope>NUCLEOTIDE SEQUENCE [LARGE SCALE GENOMIC DNA]</scope>
    <source>
        <strain evidence="5">NA3</strain>
    </source>
</reference>
<evidence type="ECO:0000256" key="1">
    <source>
        <dbReference type="ARBA" id="ARBA00010923"/>
    </source>
</evidence>
<dbReference type="REBASE" id="202281">
    <property type="entry name" value="S.AspNA3ORF11835P"/>
</dbReference>
<dbReference type="InterPro" id="IPR044946">
    <property type="entry name" value="Restrct_endonuc_typeI_TRD_sf"/>
</dbReference>
<gene>
    <name evidence="5" type="ORF">CBP34_11805</name>
</gene>
<evidence type="ECO:0000313" key="6">
    <source>
        <dbReference type="Proteomes" id="UP000194432"/>
    </source>
</evidence>
<dbReference type="AlphaFoldDB" id="A0A240U483"/>
<dbReference type="GO" id="GO:0003677">
    <property type="term" value="F:DNA binding"/>
    <property type="evidence" value="ECO:0007669"/>
    <property type="project" value="UniProtKB-KW"/>
</dbReference>
<sequence>MLLSNLDLLATAPGGVARLRELILTLAVQGKLVPQDPADEPASALLQKIRAEKDRLIAEGKSKRDKPLAEIAEEEKPFALPQGWEWVRFGDVALISSGVTLGRKTAIPSPIMLPYLRVANVQRWHVNLTAIKEVVIDRTELARFQLVNGDLLITEGGDWDKVGRTAIWRDELPTCLHQNHVFKVRGTSPEWSPLWAQLFLNSPVARAYFAFSAKQTTNLASINMTELKHCVFPLPPLAEQSRIVTRVDALMRLCDALEAKGRLEAAQHAQLVSTLLGALTASTTPEELAENWQRVAQHFDLLAGRPEAIDALEQTLLQLAVRGLLVPQDPTDEPASVLLKKIRAEKDRLIAAGQIKRDKPLPPITDEEKPFALPVGWEWVRFGDASINRDGERIPVSSSDRENRAKTYDYYGASGVIDKIDGFLFDKTLLLIGEDGANLINRSTPIAFLAHGKYWVNNHAHVIDTTHPELMTYLALFINAISLEPYVTGTAQPKMNQAKLNSIVIGLPPLPEQTRIVTRVTALRRLCADLRQRLAEREAVQARLAEALVHEVSLA</sequence>
<dbReference type="Proteomes" id="UP000194432">
    <property type="component" value="Chromosome 1"/>
</dbReference>
<evidence type="ECO:0000256" key="3">
    <source>
        <dbReference type="ARBA" id="ARBA00023125"/>
    </source>
</evidence>
<dbReference type="CDD" id="cd17253">
    <property type="entry name" value="RMtype1_S_Eco933I-TRD2-CR2_like"/>
    <property type="match status" value="1"/>
</dbReference>
<keyword evidence="6" id="KW-1185">Reference proteome</keyword>
<keyword evidence="3" id="KW-0238">DNA-binding</keyword>
<dbReference type="Gene3D" id="3.90.220.20">
    <property type="entry name" value="DNA methylase specificity domains"/>
    <property type="match status" value="2"/>
</dbReference>
<dbReference type="SUPFAM" id="SSF116734">
    <property type="entry name" value="DNA methylase specificity domain"/>
    <property type="match status" value="2"/>
</dbReference>